<keyword evidence="1" id="KW-1133">Transmembrane helix</keyword>
<reference evidence="2" key="1">
    <citation type="submission" date="2023-03" db="EMBL/GenBank/DDBJ databases">
        <title>Massive genome expansion in bonnet fungi (Mycena s.s.) driven by repeated elements and novel gene families across ecological guilds.</title>
        <authorList>
            <consortium name="Lawrence Berkeley National Laboratory"/>
            <person name="Harder C.B."/>
            <person name="Miyauchi S."/>
            <person name="Viragh M."/>
            <person name="Kuo A."/>
            <person name="Thoen E."/>
            <person name="Andreopoulos B."/>
            <person name="Lu D."/>
            <person name="Skrede I."/>
            <person name="Drula E."/>
            <person name="Henrissat B."/>
            <person name="Morin E."/>
            <person name="Kohler A."/>
            <person name="Barry K."/>
            <person name="LaButti K."/>
            <person name="Morin E."/>
            <person name="Salamov A."/>
            <person name="Lipzen A."/>
            <person name="Mereny Z."/>
            <person name="Hegedus B."/>
            <person name="Baldrian P."/>
            <person name="Stursova M."/>
            <person name="Weitz H."/>
            <person name="Taylor A."/>
            <person name="Grigoriev I.V."/>
            <person name="Nagy L.G."/>
            <person name="Martin F."/>
            <person name="Kauserud H."/>
        </authorList>
    </citation>
    <scope>NUCLEOTIDE SEQUENCE</scope>
    <source>
        <strain evidence="2">CBHHK067</strain>
    </source>
</reference>
<keyword evidence="1" id="KW-0812">Transmembrane</keyword>
<keyword evidence="3" id="KW-1185">Reference proteome</keyword>
<dbReference type="EMBL" id="JARKIE010001343">
    <property type="protein sequence ID" value="KAJ7602968.1"/>
    <property type="molecule type" value="Genomic_DNA"/>
</dbReference>
<feature type="transmembrane region" description="Helical" evidence="1">
    <location>
        <begin position="30"/>
        <end position="49"/>
    </location>
</feature>
<protein>
    <submittedName>
        <fullName evidence="2">Uncharacterized protein</fullName>
    </submittedName>
</protein>
<comment type="caution">
    <text evidence="2">The sequence shown here is derived from an EMBL/GenBank/DDBJ whole genome shotgun (WGS) entry which is preliminary data.</text>
</comment>
<evidence type="ECO:0000313" key="2">
    <source>
        <dbReference type="EMBL" id="KAJ7602968.1"/>
    </source>
</evidence>
<keyword evidence="1" id="KW-0472">Membrane</keyword>
<name>A0AAD7AX98_MYCRO</name>
<dbReference type="AlphaFoldDB" id="A0AAD7AX98"/>
<gene>
    <name evidence="2" type="ORF">B0H17DRAFT_108593</name>
</gene>
<sequence>MRGRAASRSTLRAFAAGGRCSTVRVCGRRAWMTCLVCLAVSDWFLYLYFMFVSLLLSLPFVFISLHCAGPLHMSTVFAFVFRYLLRFVFPHQRQSVAFDLAMITFLRPPSRCRQLPPFSLYSPT</sequence>
<evidence type="ECO:0000256" key="1">
    <source>
        <dbReference type="SAM" id="Phobius"/>
    </source>
</evidence>
<organism evidence="2 3">
    <name type="scientific">Mycena rosella</name>
    <name type="common">Pink bonnet</name>
    <name type="synonym">Agaricus rosellus</name>
    <dbReference type="NCBI Taxonomy" id="1033263"/>
    <lineage>
        <taxon>Eukaryota</taxon>
        <taxon>Fungi</taxon>
        <taxon>Dikarya</taxon>
        <taxon>Basidiomycota</taxon>
        <taxon>Agaricomycotina</taxon>
        <taxon>Agaricomycetes</taxon>
        <taxon>Agaricomycetidae</taxon>
        <taxon>Agaricales</taxon>
        <taxon>Marasmiineae</taxon>
        <taxon>Mycenaceae</taxon>
        <taxon>Mycena</taxon>
    </lineage>
</organism>
<proteinExistence type="predicted"/>
<feature type="transmembrane region" description="Helical" evidence="1">
    <location>
        <begin position="61"/>
        <end position="85"/>
    </location>
</feature>
<accession>A0AAD7AX98</accession>
<dbReference type="Proteomes" id="UP001221757">
    <property type="component" value="Unassembled WGS sequence"/>
</dbReference>
<evidence type="ECO:0000313" key="3">
    <source>
        <dbReference type="Proteomes" id="UP001221757"/>
    </source>
</evidence>